<dbReference type="InterPro" id="IPR011993">
    <property type="entry name" value="PH-like_dom_sf"/>
</dbReference>
<dbReference type="GO" id="GO:0016010">
    <property type="term" value="C:dystrophin-associated glycoprotein complex"/>
    <property type="evidence" value="ECO:0007669"/>
    <property type="project" value="TreeGrafter"/>
</dbReference>
<dbReference type="SMART" id="SM00233">
    <property type="entry name" value="PH"/>
    <property type="match status" value="1"/>
</dbReference>
<dbReference type="AlphaFoldDB" id="A0AA47M3A0"/>
<evidence type="ECO:0000256" key="5">
    <source>
        <dbReference type="ARBA" id="ARBA00023136"/>
    </source>
</evidence>
<dbReference type="InterPro" id="IPR015482">
    <property type="entry name" value="Syntrophin"/>
</dbReference>
<protein>
    <submittedName>
        <fullName evidence="8">Beta-1-syntrophin</fullName>
    </submittedName>
</protein>
<dbReference type="Proteomes" id="UP001174136">
    <property type="component" value="Unassembled WGS sequence"/>
</dbReference>
<evidence type="ECO:0000313" key="8">
    <source>
        <dbReference type="EMBL" id="KAK0132788.1"/>
    </source>
</evidence>
<dbReference type="InterPro" id="IPR055108">
    <property type="entry name" value="Syntrophin_4th"/>
</dbReference>
<evidence type="ECO:0000256" key="3">
    <source>
        <dbReference type="ARBA" id="ARBA00022490"/>
    </source>
</evidence>
<dbReference type="Gene3D" id="2.30.29.30">
    <property type="entry name" value="Pleckstrin-homology domain (PH domain)/Phosphotyrosine-binding domain (PTB)"/>
    <property type="match status" value="2"/>
</dbReference>
<feature type="region of interest" description="Disordered" evidence="6">
    <location>
        <begin position="1"/>
        <end position="51"/>
    </location>
</feature>
<dbReference type="SUPFAM" id="SSF50729">
    <property type="entry name" value="PH domain-like"/>
    <property type="match status" value="2"/>
</dbReference>
<dbReference type="GO" id="GO:0005737">
    <property type="term" value="C:cytoplasm"/>
    <property type="evidence" value="ECO:0007669"/>
    <property type="project" value="UniProtKB-SubCell"/>
</dbReference>
<dbReference type="CDD" id="cd00821">
    <property type="entry name" value="PH"/>
    <property type="match status" value="1"/>
</dbReference>
<accession>A0AA47M3A0</accession>
<keyword evidence="3" id="KW-0963">Cytoplasm</keyword>
<dbReference type="Pfam" id="PF18012">
    <property type="entry name" value="PH_17"/>
    <property type="match status" value="1"/>
</dbReference>
<dbReference type="PANTHER" id="PTHR10554">
    <property type="entry name" value="SYNTROPHIN"/>
    <property type="match status" value="1"/>
</dbReference>
<dbReference type="InterPro" id="IPR041428">
    <property type="entry name" value="PHsplit_syntrophin"/>
</dbReference>
<evidence type="ECO:0000256" key="2">
    <source>
        <dbReference type="ARBA" id="ARBA00004496"/>
    </source>
</evidence>
<reference evidence="8" key="1">
    <citation type="journal article" date="2023" name="Front. Mar. Sci.">
        <title>A new Merluccius polli reference genome to investigate the effects of global change in West African waters.</title>
        <authorList>
            <person name="Mateo J.L."/>
            <person name="Blanco-Fernandez C."/>
            <person name="Garcia-Vazquez E."/>
            <person name="Machado-Schiaffino G."/>
        </authorList>
    </citation>
    <scope>NUCLEOTIDE SEQUENCE</scope>
    <source>
        <strain evidence="8">C29</strain>
        <tissue evidence="8">Fin</tissue>
    </source>
</reference>
<comment type="subcellular location">
    <subcellularLocation>
        <location evidence="2">Cytoplasm</location>
    </subcellularLocation>
    <subcellularLocation>
        <location evidence="1">Membrane</location>
        <topology evidence="1">Peripheral membrane protein</topology>
    </subcellularLocation>
</comment>
<evidence type="ECO:0000256" key="4">
    <source>
        <dbReference type="ARBA" id="ARBA00022737"/>
    </source>
</evidence>
<evidence type="ECO:0000256" key="1">
    <source>
        <dbReference type="ARBA" id="ARBA00004170"/>
    </source>
</evidence>
<dbReference type="GO" id="GO:0045202">
    <property type="term" value="C:synapse"/>
    <property type="evidence" value="ECO:0007669"/>
    <property type="project" value="TreeGrafter"/>
</dbReference>
<name>A0AA47M3A0_MERPO</name>
<keyword evidence="4" id="KW-0677">Repeat</keyword>
<evidence type="ECO:0000256" key="6">
    <source>
        <dbReference type="SAM" id="MobiDB-lite"/>
    </source>
</evidence>
<evidence type="ECO:0000313" key="9">
    <source>
        <dbReference type="Proteomes" id="UP001174136"/>
    </source>
</evidence>
<keyword evidence="9" id="KW-1185">Reference proteome</keyword>
<sequence>MREATPYVKKGSPVSEIGWETPPPESPRLGSSPPFQTPAGDSPGLFTPPAQVSVPAGRQALHTPQDVLRHSGRLTVVDPRQKLHSSDARHTLVLRCPDRASTLAWFSAMHAATSALTQRGLAELVHNTTRAGVSGSKAIRHLGWLAGKTENEKEHWKPVLAVVTDKDLLLYSSLPRSREAWRSPAHTYPLLATRLVYSGPDRGGSPHYGTELSFATRTGTRLGIEAHLFRAETTQDLSVWTRHIVTGCHASAEMIREVSTSCLYQGQECRLVVHYEQGFSVLAEPLHGQEEEEGGGGGGGGGGGPALAQRMALLSYSFEKLRMSSDDGIRMLFLDFGGKEGEIQLDLHSCPKPIVFILHSFLSAKIARLGLVA</sequence>
<dbReference type="InterPro" id="IPR001849">
    <property type="entry name" value="PH_domain"/>
</dbReference>
<comment type="caution">
    <text evidence="8">The sequence shown here is derived from an EMBL/GenBank/DDBJ whole genome shotgun (WGS) entry which is preliminary data.</text>
</comment>
<evidence type="ECO:0000259" key="7">
    <source>
        <dbReference type="PROSITE" id="PS50003"/>
    </source>
</evidence>
<dbReference type="GO" id="GO:0005198">
    <property type="term" value="F:structural molecule activity"/>
    <property type="evidence" value="ECO:0007669"/>
    <property type="project" value="InterPro"/>
</dbReference>
<proteinExistence type="predicted"/>
<dbReference type="EMBL" id="JAOPHQ010006112">
    <property type="protein sequence ID" value="KAK0132788.1"/>
    <property type="molecule type" value="Genomic_DNA"/>
</dbReference>
<dbReference type="Pfam" id="PF23012">
    <property type="entry name" value="Syntrophin_4th"/>
    <property type="match status" value="1"/>
</dbReference>
<dbReference type="PANTHER" id="PTHR10554:SF11">
    <property type="entry name" value="BETA-1-SYNTROPHIN"/>
    <property type="match status" value="1"/>
</dbReference>
<organism evidence="8 9">
    <name type="scientific">Merluccius polli</name>
    <name type="common">Benguela hake</name>
    <name type="synonym">Merluccius cadenati</name>
    <dbReference type="NCBI Taxonomy" id="89951"/>
    <lineage>
        <taxon>Eukaryota</taxon>
        <taxon>Metazoa</taxon>
        <taxon>Chordata</taxon>
        <taxon>Craniata</taxon>
        <taxon>Vertebrata</taxon>
        <taxon>Euteleostomi</taxon>
        <taxon>Actinopterygii</taxon>
        <taxon>Neopterygii</taxon>
        <taxon>Teleostei</taxon>
        <taxon>Neoteleostei</taxon>
        <taxon>Acanthomorphata</taxon>
        <taxon>Zeiogadaria</taxon>
        <taxon>Gadariae</taxon>
        <taxon>Gadiformes</taxon>
        <taxon>Gadoidei</taxon>
        <taxon>Merlucciidae</taxon>
        <taxon>Merluccius</taxon>
    </lineage>
</organism>
<feature type="domain" description="PH" evidence="7">
    <location>
        <begin position="138"/>
        <end position="249"/>
    </location>
</feature>
<dbReference type="Pfam" id="PF00169">
    <property type="entry name" value="PH"/>
    <property type="match status" value="1"/>
</dbReference>
<gene>
    <name evidence="8" type="primary">SNTB1</name>
    <name evidence="8" type="ORF">N1851_032321</name>
</gene>
<keyword evidence="5" id="KW-0472">Membrane</keyword>
<dbReference type="PROSITE" id="PS50003">
    <property type="entry name" value="PH_DOMAIN"/>
    <property type="match status" value="1"/>
</dbReference>